<keyword evidence="3" id="KW-1185">Reference proteome</keyword>
<protein>
    <submittedName>
        <fullName evidence="2">Uncharacterized protein</fullName>
    </submittedName>
</protein>
<evidence type="ECO:0000256" key="1">
    <source>
        <dbReference type="SAM" id="MobiDB-lite"/>
    </source>
</evidence>
<accession>A0A067JU28</accession>
<gene>
    <name evidence="2" type="ORF">JCGZ_20011</name>
</gene>
<feature type="region of interest" description="Disordered" evidence="1">
    <location>
        <begin position="43"/>
        <end position="64"/>
    </location>
</feature>
<name>A0A067JU28_JATCU</name>
<sequence length="111" mass="12213">MLSFLKPRDKRDVSRGVKPRGCSIAFKGRMLGSLGEVTKAHKKLQRIGKGNKDKPKRTISKLPSEGVGATEGIVGKSFIGMKFLCQAHLRGPRNIQGGFCMETMHTFELPT</sequence>
<reference evidence="2 3" key="1">
    <citation type="journal article" date="2014" name="PLoS ONE">
        <title>Global Analysis of Gene Expression Profiles in Physic Nut (Jatropha curcas L.) Seedlings Exposed to Salt Stress.</title>
        <authorList>
            <person name="Zhang L."/>
            <person name="Zhang C."/>
            <person name="Wu P."/>
            <person name="Chen Y."/>
            <person name="Li M."/>
            <person name="Jiang H."/>
            <person name="Wu G."/>
        </authorList>
    </citation>
    <scope>NUCLEOTIDE SEQUENCE [LARGE SCALE GENOMIC DNA]</scope>
    <source>
        <strain evidence="3">cv. GZQX0401</strain>
        <tissue evidence="2">Young leaves</tissue>
    </source>
</reference>
<organism evidence="2 3">
    <name type="scientific">Jatropha curcas</name>
    <name type="common">Barbados nut</name>
    <dbReference type="NCBI Taxonomy" id="180498"/>
    <lineage>
        <taxon>Eukaryota</taxon>
        <taxon>Viridiplantae</taxon>
        <taxon>Streptophyta</taxon>
        <taxon>Embryophyta</taxon>
        <taxon>Tracheophyta</taxon>
        <taxon>Spermatophyta</taxon>
        <taxon>Magnoliopsida</taxon>
        <taxon>eudicotyledons</taxon>
        <taxon>Gunneridae</taxon>
        <taxon>Pentapetalae</taxon>
        <taxon>rosids</taxon>
        <taxon>fabids</taxon>
        <taxon>Malpighiales</taxon>
        <taxon>Euphorbiaceae</taxon>
        <taxon>Crotonoideae</taxon>
        <taxon>Jatropheae</taxon>
        <taxon>Jatropha</taxon>
    </lineage>
</organism>
<dbReference type="EMBL" id="KK914831">
    <property type="protein sequence ID" value="KDP27476.1"/>
    <property type="molecule type" value="Genomic_DNA"/>
</dbReference>
<evidence type="ECO:0000313" key="3">
    <source>
        <dbReference type="Proteomes" id="UP000027138"/>
    </source>
</evidence>
<dbReference type="Proteomes" id="UP000027138">
    <property type="component" value="Unassembled WGS sequence"/>
</dbReference>
<evidence type="ECO:0000313" key="2">
    <source>
        <dbReference type="EMBL" id="KDP27476.1"/>
    </source>
</evidence>
<proteinExistence type="predicted"/>
<dbReference type="AlphaFoldDB" id="A0A067JU28"/>